<dbReference type="PANTHER" id="PTHR13946">
    <property type="entry name" value="DNA-DIRECTED RNA POLYMERASE I,II,III"/>
    <property type="match status" value="1"/>
</dbReference>
<dbReference type="SUPFAM" id="SSF55257">
    <property type="entry name" value="RBP11-like subunits of RNA polymerase"/>
    <property type="match status" value="2"/>
</dbReference>
<dbReference type="CDD" id="cd07029">
    <property type="entry name" value="RNAP_I_III_AC19"/>
    <property type="match status" value="1"/>
</dbReference>
<evidence type="ECO:0000256" key="2">
    <source>
        <dbReference type="ARBA" id="ARBA00023163"/>
    </source>
</evidence>
<dbReference type="Proteomes" id="UP000559027">
    <property type="component" value="Unassembled WGS sequence"/>
</dbReference>
<reference evidence="5 6" key="1">
    <citation type="journal article" date="2020" name="ISME J.">
        <title>Uncovering the hidden diversity of litter-decomposition mechanisms in mushroom-forming fungi.</title>
        <authorList>
            <person name="Floudas D."/>
            <person name="Bentzer J."/>
            <person name="Ahren D."/>
            <person name="Johansson T."/>
            <person name="Persson P."/>
            <person name="Tunlid A."/>
        </authorList>
    </citation>
    <scope>NUCLEOTIDE SEQUENCE [LARGE SCALE GENOMIC DNA]</scope>
    <source>
        <strain evidence="5 6">CBS 146.42</strain>
    </source>
</reference>
<accession>A0A8H5G1Y9</accession>
<comment type="caution">
    <text evidence="5">The sequence shown here is derived from an EMBL/GenBank/DDBJ whole genome shotgun (WGS) entry which is preliminary data.</text>
</comment>
<dbReference type="AlphaFoldDB" id="A0A8H5G1Y9"/>
<name>A0A8H5G1Y9_9AGAR</name>
<sequence length="155" mass="17518">MAESIPKIKILQGAAPDLSAATYQIHDESHTIGNALRWMLMKNRILWLQVKIPSFKSFVPVSAVSSPTFLSFLPPKAVDSPCRLIIKMMSDHPFPSVPHPSENVINVRIQMYDDLSSLDALVEALGNLDNLCESIEDTYLEDLRKNNHETWREES</sequence>
<dbReference type="InterPro" id="IPR009025">
    <property type="entry name" value="RBP11-like_dimer"/>
</dbReference>
<proteinExistence type="inferred from homology"/>
<dbReference type="Pfam" id="PF13656">
    <property type="entry name" value="RNA_pol_L_2"/>
    <property type="match status" value="1"/>
</dbReference>
<dbReference type="GO" id="GO:0005666">
    <property type="term" value="C:RNA polymerase III complex"/>
    <property type="evidence" value="ECO:0007669"/>
    <property type="project" value="TreeGrafter"/>
</dbReference>
<dbReference type="GO" id="GO:0006362">
    <property type="term" value="P:transcription elongation by RNA polymerase I"/>
    <property type="evidence" value="ECO:0007669"/>
    <property type="project" value="TreeGrafter"/>
</dbReference>
<evidence type="ECO:0000313" key="6">
    <source>
        <dbReference type="Proteomes" id="UP000559027"/>
    </source>
</evidence>
<evidence type="ECO:0000256" key="3">
    <source>
        <dbReference type="ARBA" id="ARBA00025751"/>
    </source>
</evidence>
<dbReference type="GO" id="GO:0006383">
    <property type="term" value="P:transcription by RNA polymerase III"/>
    <property type="evidence" value="ECO:0007669"/>
    <property type="project" value="TreeGrafter"/>
</dbReference>
<dbReference type="GO" id="GO:0003899">
    <property type="term" value="F:DNA-directed RNA polymerase activity"/>
    <property type="evidence" value="ECO:0007669"/>
    <property type="project" value="TreeGrafter"/>
</dbReference>
<dbReference type="Gene3D" id="3.30.1360.10">
    <property type="entry name" value="RNA polymerase, RBP11-like subunit"/>
    <property type="match status" value="2"/>
</dbReference>
<dbReference type="InterPro" id="IPR036603">
    <property type="entry name" value="RBP11-like"/>
</dbReference>
<dbReference type="PANTHER" id="PTHR13946:SF28">
    <property type="entry name" value="DNA-DIRECTED RNA POLYMERASES I AND III SUBUNIT RPAC2"/>
    <property type="match status" value="1"/>
</dbReference>
<evidence type="ECO:0000256" key="1">
    <source>
        <dbReference type="ARBA" id="ARBA00022478"/>
    </source>
</evidence>
<gene>
    <name evidence="5" type="ORF">D9756_006465</name>
</gene>
<dbReference type="GO" id="GO:0005736">
    <property type="term" value="C:RNA polymerase I complex"/>
    <property type="evidence" value="ECO:0007669"/>
    <property type="project" value="TreeGrafter"/>
</dbReference>
<dbReference type="GO" id="GO:0055029">
    <property type="term" value="C:nuclear DNA-directed RNA polymerase complex"/>
    <property type="evidence" value="ECO:0007669"/>
    <property type="project" value="UniProtKB-ARBA"/>
</dbReference>
<dbReference type="EMBL" id="JAACJO010000006">
    <property type="protein sequence ID" value="KAF5356835.1"/>
    <property type="molecule type" value="Genomic_DNA"/>
</dbReference>
<protein>
    <recommendedName>
        <fullName evidence="4">DNA-directed RNA polymerase RBP11-like dimerisation domain-containing protein</fullName>
    </recommendedName>
</protein>
<dbReference type="GO" id="GO:0046983">
    <property type="term" value="F:protein dimerization activity"/>
    <property type="evidence" value="ECO:0007669"/>
    <property type="project" value="InterPro"/>
</dbReference>
<comment type="similarity">
    <text evidence="3">Belongs to the archaeal Rpo11/eukaryotic RPB11/RPC19 RNA polymerase subunit family.</text>
</comment>
<evidence type="ECO:0000259" key="4">
    <source>
        <dbReference type="Pfam" id="PF13656"/>
    </source>
</evidence>
<organism evidence="5 6">
    <name type="scientific">Leucocoprinus leucothites</name>
    <dbReference type="NCBI Taxonomy" id="201217"/>
    <lineage>
        <taxon>Eukaryota</taxon>
        <taxon>Fungi</taxon>
        <taxon>Dikarya</taxon>
        <taxon>Basidiomycota</taxon>
        <taxon>Agaricomycotina</taxon>
        <taxon>Agaricomycetes</taxon>
        <taxon>Agaricomycetidae</taxon>
        <taxon>Agaricales</taxon>
        <taxon>Agaricineae</taxon>
        <taxon>Agaricaceae</taxon>
        <taxon>Leucocoprinus</taxon>
    </lineage>
</organism>
<feature type="domain" description="DNA-directed RNA polymerase RBP11-like dimerisation" evidence="4">
    <location>
        <begin position="96"/>
        <end position="137"/>
    </location>
</feature>
<evidence type="ECO:0000313" key="5">
    <source>
        <dbReference type="EMBL" id="KAF5356835.1"/>
    </source>
</evidence>
<keyword evidence="6" id="KW-1185">Reference proteome</keyword>
<keyword evidence="1" id="KW-0240">DNA-directed RNA polymerase</keyword>
<keyword evidence="2" id="KW-0804">Transcription</keyword>
<dbReference type="InterPro" id="IPR033898">
    <property type="entry name" value="RNAP_AC19"/>
</dbReference>